<dbReference type="eggNOG" id="COG4166">
    <property type="taxonomic scope" value="Bacteria"/>
</dbReference>
<dbReference type="Gene3D" id="3.40.190.10">
    <property type="entry name" value="Periplasmic binding protein-like II"/>
    <property type="match status" value="1"/>
</dbReference>
<evidence type="ECO:0000256" key="2">
    <source>
        <dbReference type="ARBA" id="ARBA00005695"/>
    </source>
</evidence>
<evidence type="ECO:0000256" key="1">
    <source>
        <dbReference type="ARBA" id="ARBA00004196"/>
    </source>
</evidence>
<dbReference type="Gene3D" id="3.10.105.10">
    <property type="entry name" value="Dipeptide-binding Protein, Domain 3"/>
    <property type="match status" value="1"/>
</dbReference>
<evidence type="ECO:0000313" key="7">
    <source>
        <dbReference type="Proteomes" id="UP000030661"/>
    </source>
</evidence>
<dbReference type="Proteomes" id="UP000030661">
    <property type="component" value="Unassembled WGS sequence"/>
</dbReference>
<evidence type="ECO:0000256" key="4">
    <source>
        <dbReference type="ARBA" id="ARBA00022729"/>
    </source>
</evidence>
<dbReference type="GO" id="GO:0030313">
    <property type="term" value="C:cell envelope"/>
    <property type="evidence" value="ECO:0007669"/>
    <property type="project" value="UniProtKB-SubCell"/>
</dbReference>
<comment type="similarity">
    <text evidence="2">Belongs to the bacterial solute-binding protein 5 family.</text>
</comment>
<evidence type="ECO:0000259" key="5">
    <source>
        <dbReference type="Pfam" id="PF00496"/>
    </source>
</evidence>
<keyword evidence="7" id="KW-1185">Reference proteome</keyword>
<dbReference type="EMBL" id="DF820463">
    <property type="protein sequence ID" value="GAK55604.1"/>
    <property type="molecule type" value="Genomic_DNA"/>
</dbReference>
<dbReference type="InterPro" id="IPR030678">
    <property type="entry name" value="Peptide/Ni-bd"/>
</dbReference>
<accession>A0A0S6WB34</accession>
<name>A0A0S6WB34_VECG1</name>
<dbReference type="GO" id="GO:0042597">
    <property type="term" value="C:periplasmic space"/>
    <property type="evidence" value="ECO:0007669"/>
    <property type="project" value="UniProtKB-ARBA"/>
</dbReference>
<organism evidence="6">
    <name type="scientific">Vecturithrix granuli</name>
    <dbReference type="NCBI Taxonomy" id="1499967"/>
    <lineage>
        <taxon>Bacteria</taxon>
        <taxon>Candidatus Moduliflexota</taxon>
        <taxon>Candidatus Vecturitrichia</taxon>
        <taxon>Candidatus Vecturitrichales</taxon>
        <taxon>Candidatus Vecturitrichaceae</taxon>
        <taxon>Candidatus Vecturithrix</taxon>
    </lineage>
</organism>
<feature type="domain" description="Solute-binding protein family 5" evidence="5">
    <location>
        <begin position="73"/>
        <end position="464"/>
    </location>
</feature>
<dbReference type="HOGENOM" id="CLU_017028_0_4_0"/>
<dbReference type="InterPro" id="IPR039424">
    <property type="entry name" value="SBP_5"/>
</dbReference>
<dbReference type="PIRSF" id="PIRSF002741">
    <property type="entry name" value="MppA"/>
    <property type="match status" value="1"/>
</dbReference>
<keyword evidence="3" id="KW-0813">Transport</keyword>
<dbReference type="Gene3D" id="3.90.76.10">
    <property type="entry name" value="Dipeptide-binding Protein, Domain 1"/>
    <property type="match status" value="1"/>
</dbReference>
<dbReference type="InterPro" id="IPR000914">
    <property type="entry name" value="SBP_5_dom"/>
</dbReference>
<keyword evidence="4" id="KW-0732">Signal</keyword>
<dbReference type="PANTHER" id="PTHR30290">
    <property type="entry name" value="PERIPLASMIC BINDING COMPONENT OF ABC TRANSPORTER"/>
    <property type="match status" value="1"/>
</dbReference>
<dbReference type="GO" id="GO:0015833">
    <property type="term" value="P:peptide transport"/>
    <property type="evidence" value="ECO:0007669"/>
    <property type="project" value="TreeGrafter"/>
</dbReference>
<dbReference type="CDD" id="cd08504">
    <property type="entry name" value="PBP2_OppA"/>
    <property type="match status" value="1"/>
</dbReference>
<dbReference type="Pfam" id="PF00496">
    <property type="entry name" value="SBP_bac_5"/>
    <property type="match status" value="1"/>
</dbReference>
<proteinExistence type="inferred from homology"/>
<dbReference type="PANTHER" id="PTHR30290:SF10">
    <property type="entry name" value="PERIPLASMIC OLIGOPEPTIDE-BINDING PROTEIN-RELATED"/>
    <property type="match status" value="1"/>
</dbReference>
<gene>
    <name evidence="6" type="ORF">U27_02438</name>
</gene>
<dbReference type="STRING" id="1499967.U27_02438"/>
<comment type="subcellular location">
    <subcellularLocation>
        <location evidence="1">Cell envelope</location>
    </subcellularLocation>
</comment>
<evidence type="ECO:0000256" key="3">
    <source>
        <dbReference type="ARBA" id="ARBA00022448"/>
    </source>
</evidence>
<evidence type="ECO:0000313" key="6">
    <source>
        <dbReference type="EMBL" id="GAK55604.1"/>
    </source>
</evidence>
<dbReference type="AlphaFoldDB" id="A0A0S6WB34"/>
<dbReference type="SUPFAM" id="SSF53850">
    <property type="entry name" value="Periplasmic binding protein-like II"/>
    <property type="match status" value="1"/>
</dbReference>
<dbReference type="GO" id="GO:1904680">
    <property type="term" value="F:peptide transmembrane transporter activity"/>
    <property type="evidence" value="ECO:0007669"/>
    <property type="project" value="TreeGrafter"/>
</dbReference>
<sequence>MSKYSKLWGKILIVLLVLLCLQALYAAAEKVLYLPADGGLDNLDPRVLTSTSHQLIQFAMFEPLVRTHAGDLLPGMAESWEISEDGTIYTFHLRDAKWSDGKPVTGGDFVHAFVRMFQICPASPIYDDIYNGAQLRAGEVPPEELGVKAPDDKTVVITLKNPAPYFMGLIASSFGAPGREDLAEKFGDGYGATAESLASCGPFILTEWKHEDMLVMVKNPDYWNADKIKLDKVVIYVLPDEQARRNMFDNGEIDYYIPRSEAEAAEYEAKGLLIRYVRGGVRDLHINRYGQNDPVKAKILSNPNFMKAISYAIDRKGYIDNVLQGNGVPATVQTPPVHAIYPGKTWGEVSTNYGKYHPETADLAKSKEYMDKVLQDMGYTSVDQLPEFDFLTSMDPEDPKDVASYLLSVFSDMGLKIKVNYATGKQFYNNLYEPALAYDFARAGWGPDYDDPHTYMGYWTSASTDMGVTFDNAEFDELLDKANKETDLVKRAAILNEAEALFSDIAPCIPIMHFKGAIAVQPWVKGLTTAISGLTIDYIYADVEK</sequence>
<reference evidence="6" key="1">
    <citation type="journal article" date="2015" name="PeerJ">
        <title>First genomic representation of candidate bacterial phylum KSB3 points to enhanced environmental sensing as a trigger of wastewater bulking.</title>
        <authorList>
            <person name="Sekiguchi Y."/>
            <person name="Ohashi A."/>
            <person name="Parks D.H."/>
            <person name="Yamauchi T."/>
            <person name="Tyson G.W."/>
            <person name="Hugenholtz P."/>
        </authorList>
    </citation>
    <scope>NUCLEOTIDE SEQUENCE [LARGE SCALE GENOMIC DNA]</scope>
</reference>
<dbReference type="GO" id="GO:0043190">
    <property type="term" value="C:ATP-binding cassette (ABC) transporter complex"/>
    <property type="evidence" value="ECO:0007669"/>
    <property type="project" value="InterPro"/>
</dbReference>
<protein>
    <submittedName>
        <fullName evidence="6">Extracellular solute-binding protein family 5</fullName>
    </submittedName>
</protein>